<accession>A2FU70</accession>
<proteinExistence type="predicted"/>
<dbReference type="KEGG" id="tva:4749246"/>
<dbReference type="STRING" id="5722.A2FU70"/>
<dbReference type="InterPro" id="IPR032675">
    <property type="entry name" value="LRR_dom_sf"/>
</dbReference>
<dbReference type="RefSeq" id="XP_001304480.1">
    <property type="nucleotide sequence ID" value="XM_001304479.1"/>
</dbReference>
<keyword evidence="2" id="KW-1185">Reference proteome</keyword>
<dbReference type="InterPro" id="IPR053139">
    <property type="entry name" value="Surface_bspA-like"/>
</dbReference>
<dbReference type="EMBL" id="DS114028">
    <property type="protein sequence ID" value="EAX91550.1"/>
    <property type="molecule type" value="Genomic_DNA"/>
</dbReference>
<organism evidence="1 2">
    <name type="scientific">Trichomonas vaginalis (strain ATCC PRA-98 / G3)</name>
    <dbReference type="NCBI Taxonomy" id="412133"/>
    <lineage>
        <taxon>Eukaryota</taxon>
        <taxon>Metamonada</taxon>
        <taxon>Parabasalia</taxon>
        <taxon>Trichomonadida</taxon>
        <taxon>Trichomonadidae</taxon>
        <taxon>Trichomonas</taxon>
    </lineage>
</organism>
<evidence type="ECO:0000313" key="2">
    <source>
        <dbReference type="Proteomes" id="UP000001542"/>
    </source>
</evidence>
<dbReference type="VEuPathDB" id="TrichDB:TVAG_422450"/>
<reference evidence="1" key="1">
    <citation type="submission" date="2006-10" db="EMBL/GenBank/DDBJ databases">
        <authorList>
            <person name="Amadeo P."/>
            <person name="Zhao Q."/>
            <person name="Wortman J."/>
            <person name="Fraser-Liggett C."/>
            <person name="Carlton J."/>
        </authorList>
    </citation>
    <scope>NUCLEOTIDE SEQUENCE</scope>
    <source>
        <strain evidence="1">G3</strain>
    </source>
</reference>
<dbReference type="SUPFAM" id="SSF52058">
    <property type="entry name" value="L domain-like"/>
    <property type="match status" value="2"/>
</dbReference>
<dbReference type="VEuPathDB" id="TrichDB:TVAGG3_0737500"/>
<name>A2FU70_TRIV3</name>
<dbReference type="Gene3D" id="3.80.10.10">
    <property type="entry name" value="Ribonuclease Inhibitor"/>
    <property type="match status" value="4"/>
</dbReference>
<dbReference type="PANTHER" id="PTHR45661:SF3">
    <property type="entry name" value="IG-LIKE DOMAIN-CONTAINING PROTEIN"/>
    <property type="match status" value="1"/>
</dbReference>
<dbReference type="PANTHER" id="PTHR45661">
    <property type="entry name" value="SURFACE ANTIGEN"/>
    <property type="match status" value="1"/>
</dbReference>
<evidence type="ECO:0000313" key="1">
    <source>
        <dbReference type="EMBL" id="EAX91550.1"/>
    </source>
</evidence>
<protein>
    <submittedName>
        <fullName evidence="1">Surface antigen BspA-like</fullName>
    </submittedName>
</protein>
<dbReference type="Proteomes" id="UP000001542">
    <property type="component" value="Unassembled WGS sequence"/>
</dbReference>
<dbReference type="OrthoDB" id="5917255at2759"/>
<dbReference type="AlphaFoldDB" id="A2FU70"/>
<dbReference type="Pfam" id="PF13306">
    <property type="entry name" value="LRR_5"/>
    <property type="match status" value="5"/>
</dbReference>
<gene>
    <name evidence="1" type="ORF">TVAG_422450</name>
</gene>
<sequence>MSGSYTIPLFVIYISNNCFRDSQVSKIIIHPNIEIIETHAFVSTRITSFEYNSKITRIEDATFAGCGKLENVTVNDLITFIGSGAFSGCSSLKNIKLPPSLTTIGSSAFIGCQQLNDMILPSSVTTMGSSVFKGVRSTFVLNCSNNNNFYMENGLFYVSGKQKLLEYFENAQTSVAIPSECTTVSDSVFKSSSIQSIQFSGSSEMTIGREVFLGSSVRTVSFPASLKSLGTGCFRNCLMLTTITFTGTMITEIPVDCFNNCLKLKTITLPTSIQLINKYAFYGCTSIGDIGLDKTNLKQILEEAFSGSSLTLAILPSTIRFLDYKCFYKTKVIKFSAPCDIPKSCFLSSDSIESVNIRHGCVTINDNAFDSCRSLISVNISSSVKTIRYGAFANCISLRNFFIGLNGSLNIVQGGCFSNCPDLLSITLDPHEGHFRFSGGALTDWYETKIIFFLPNSNINTFIIPTSMRTIGNYVFMGASKLTRVLFNGNQIEEIGYESFKGCINLEFLFFNSPSLQRINSNSFEDCPSLHKCGTISCPASVKNIFLQNSFSEKSFDSNCPVNKICSVQCRPINIPQLHVFIVMYLQ</sequence>
<dbReference type="InterPro" id="IPR026906">
    <property type="entry name" value="LRR_5"/>
</dbReference>
<reference evidence="1" key="2">
    <citation type="journal article" date="2007" name="Science">
        <title>Draft genome sequence of the sexually transmitted pathogen Trichomonas vaginalis.</title>
        <authorList>
            <person name="Carlton J.M."/>
            <person name="Hirt R.P."/>
            <person name="Silva J.C."/>
            <person name="Delcher A.L."/>
            <person name="Schatz M."/>
            <person name="Zhao Q."/>
            <person name="Wortman J.R."/>
            <person name="Bidwell S.L."/>
            <person name="Alsmark U.C.M."/>
            <person name="Besteiro S."/>
            <person name="Sicheritz-Ponten T."/>
            <person name="Noel C.J."/>
            <person name="Dacks J.B."/>
            <person name="Foster P.G."/>
            <person name="Simillion C."/>
            <person name="Van de Peer Y."/>
            <person name="Miranda-Saavedra D."/>
            <person name="Barton G.J."/>
            <person name="Westrop G.D."/>
            <person name="Mueller S."/>
            <person name="Dessi D."/>
            <person name="Fiori P.L."/>
            <person name="Ren Q."/>
            <person name="Paulsen I."/>
            <person name="Zhang H."/>
            <person name="Bastida-Corcuera F.D."/>
            <person name="Simoes-Barbosa A."/>
            <person name="Brown M.T."/>
            <person name="Hayes R.D."/>
            <person name="Mukherjee M."/>
            <person name="Okumura C.Y."/>
            <person name="Schneider R."/>
            <person name="Smith A.J."/>
            <person name="Vanacova S."/>
            <person name="Villalvazo M."/>
            <person name="Haas B.J."/>
            <person name="Pertea M."/>
            <person name="Feldblyum T.V."/>
            <person name="Utterback T.R."/>
            <person name="Shu C.L."/>
            <person name="Osoegawa K."/>
            <person name="de Jong P.J."/>
            <person name="Hrdy I."/>
            <person name="Horvathova L."/>
            <person name="Zubacova Z."/>
            <person name="Dolezal P."/>
            <person name="Malik S.B."/>
            <person name="Logsdon J.M. Jr."/>
            <person name="Henze K."/>
            <person name="Gupta A."/>
            <person name="Wang C.C."/>
            <person name="Dunne R.L."/>
            <person name="Upcroft J.A."/>
            <person name="Upcroft P."/>
            <person name="White O."/>
            <person name="Salzberg S.L."/>
            <person name="Tang P."/>
            <person name="Chiu C.-H."/>
            <person name="Lee Y.-S."/>
            <person name="Embley T.M."/>
            <person name="Coombs G.H."/>
            <person name="Mottram J.C."/>
            <person name="Tachezy J."/>
            <person name="Fraser-Liggett C.M."/>
            <person name="Johnson P.J."/>
        </authorList>
    </citation>
    <scope>NUCLEOTIDE SEQUENCE [LARGE SCALE GENOMIC DNA]</scope>
    <source>
        <strain evidence="1">G3</strain>
    </source>
</reference>
<dbReference type="InParanoid" id="A2FU70"/>